<dbReference type="STRING" id="1802056.A2954_06820"/>
<dbReference type="InterPro" id="IPR006131">
    <property type="entry name" value="Asp_carbamoyltransf_Asp/Orn-bd"/>
</dbReference>
<evidence type="ECO:0000259" key="9">
    <source>
        <dbReference type="Pfam" id="PF02729"/>
    </source>
</evidence>
<dbReference type="AlphaFoldDB" id="A0A1F7ID63"/>
<name>A0A1F7ID63_9BACT</name>
<evidence type="ECO:0000259" key="8">
    <source>
        <dbReference type="Pfam" id="PF00185"/>
    </source>
</evidence>
<dbReference type="Proteomes" id="UP000177698">
    <property type="component" value="Unassembled WGS sequence"/>
</dbReference>
<comment type="pathway">
    <text evidence="1 7">Pyrimidine metabolism; UMP biosynthesis via de novo pathway; (S)-dihydroorotate from bicarbonate: step 2/3.</text>
</comment>
<evidence type="ECO:0000256" key="7">
    <source>
        <dbReference type="HAMAP-Rule" id="MF_00001"/>
    </source>
</evidence>
<feature type="binding site" evidence="7">
    <location>
        <position position="138"/>
    </location>
    <ligand>
        <name>carbamoyl phosphate</name>
        <dbReference type="ChEBI" id="CHEBI:58228"/>
    </ligand>
</feature>
<dbReference type="FunFam" id="3.40.50.1370:FF:000002">
    <property type="entry name" value="Aspartate carbamoyltransferase 2"/>
    <property type="match status" value="1"/>
</dbReference>
<feature type="binding site" evidence="7">
    <location>
        <position position="141"/>
    </location>
    <ligand>
        <name>carbamoyl phosphate</name>
        <dbReference type="ChEBI" id="CHEBI:58228"/>
    </ligand>
</feature>
<feature type="binding site" evidence="7">
    <location>
        <position position="60"/>
    </location>
    <ligand>
        <name>carbamoyl phosphate</name>
        <dbReference type="ChEBI" id="CHEBI:58228"/>
    </ligand>
</feature>
<feature type="binding site" evidence="7">
    <location>
        <position position="233"/>
    </location>
    <ligand>
        <name>L-aspartate</name>
        <dbReference type="ChEBI" id="CHEBI:29991"/>
    </ligand>
</feature>
<feature type="domain" description="Aspartate/ornithine carbamoyltransferase carbamoyl-P binding" evidence="9">
    <location>
        <begin position="10"/>
        <end position="151"/>
    </location>
</feature>
<dbReference type="PANTHER" id="PTHR45753:SF6">
    <property type="entry name" value="ASPARTATE CARBAMOYLTRANSFERASE"/>
    <property type="match status" value="1"/>
</dbReference>
<dbReference type="Pfam" id="PF02729">
    <property type="entry name" value="OTCace_N"/>
    <property type="match status" value="1"/>
</dbReference>
<feature type="binding site" evidence="7">
    <location>
        <position position="61"/>
    </location>
    <ligand>
        <name>carbamoyl phosphate</name>
        <dbReference type="ChEBI" id="CHEBI:58228"/>
    </ligand>
</feature>
<dbReference type="PRINTS" id="PR00101">
    <property type="entry name" value="ATCASE"/>
</dbReference>
<comment type="subunit">
    <text evidence="7">Heterododecamer (2C3:3R2) of six catalytic PyrB chains organized as two trimers (C3), and six regulatory PyrI chains organized as three dimers (R2).</text>
</comment>
<feature type="binding site" evidence="7">
    <location>
        <position position="272"/>
    </location>
    <ligand>
        <name>carbamoyl phosphate</name>
        <dbReference type="ChEBI" id="CHEBI:58228"/>
    </ligand>
</feature>
<proteinExistence type="inferred from homology"/>
<keyword evidence="3 7" id="KW-0808">Transferase</keyword>
<dbReference type="SUPFAM" id="SSF53671">
    <property type="entry name" value="Aspartate/ornithine carbamoyltransferase"/>
    <property type="match status" value="1"/>
</dbReference>
<dbReference type="UniPathway" id="UPA00070">
    <property type="reaction ID" value="UER00116"/>
</dbReference>
<feature type="binding site" evidence="7">
    <location>
        <position position="171"/>
    </location>
    <ligand>
        <name>L-aspartate</name>
        <dbReference type="ChEBI" id="CHEBI:29991"/>
    </ligand>
</feature>
<evidence type="ECO:0000256" key="3">
    <source>
        <dbReference type="ARBA" id="ARBA00022679"/>
    </source>
</evidence>
<dbReference type="InterPro" id="IPR036901">
    <property type="entry name" value="Asp/Orn_carbamoylTrfase_sf"/>
</dbReference>
<dbReference type="NCBIfam" id="TIGR00670">
    <property type="entry name" value="asp_carb_tr"/>
    <property type="match status" value="1"/>
</dbReference>
<comment type="similarity">
    <text evidence="2 7">Belongs to the aspartate/ornithine carbamoyltransferase superfamily. ATCase family.</text>
</comment>
<comment type="catalytic activity">
    <reaction evidence="6 7">
        <text>carbamoyl phosphate + L-aspartate = N-carbamoyl-L-aspartate + phosphate + H(+)</text>
        <dbReference type="Rhea" id="RHEA:20013"/>
        <dbReference type="ChEBI" id="CHEBI:15378"/>
        <dbReference type="ChEBI" id="CHEBI:29991"/>
        <dbReference type="ChEBI" id="CHEBI:32814"/>
        <dbReference type="ChEBI" id="CHEBI:43474"/>
        <dbReference type="ChEBI" id="CHEBI:58228"/>
        <dbReference type="EC" id="2.1.3.2"/>
    </reaction>
</comment>
<dbReference type="GO" id="GO:0006207">
    <property type="term" value="P:'de novo' pyrimidine nucleobase biosynthetic process"/>
    <property type="evidence" value="ECO:0007669"/>
    <property type="project" value="InterPro"/>
</dbReference>
<dbReference type="InterPro" id="IPR006130">
    <property type="entry name" value="Asp/Orn_carbamoylTrfase"/>
</dbReference>
<feature type="binding site" evidence="7">
    <location>
        <position position="89"/>
    </location>
    <ligand>
        <name>L-aspartate</name>
        <dbReference type="ChEBI" id="CHEBI:29991"/>
    </ligand>
</feature>
<evidence type="ECO:0000313" key="11">
    <source>
        <dbReference type="Proteomes" id="UP000177698"/>
    </source>
</evidence>
<evidence type="ECO:0000256" key="1">
    <source>
        <dbReference type="ARBA" id="ARBA00004852"/>
    </source>
</evidence>
<evidence type="ECO:0000256" key="5">
    <source>
        <dbReference type="ARBA" id="ARBA00043884"/>
    </source>
</evidence>
<evidence type="ECO:0000313" key="10">
    <source>
        <dbReference type="EMBL" id="OGK41303.1"/>
    </source>
</evidence>
<dbReference type="Gene3D" id="3.40.50.1370">
    <property type="entry name" value="Aspartate/ornithine carbamoyltransferase"/>
    <property type="match status" value="2"/>
</dbReference>
<sequence>MNKNPFYNHDILSSEQYTKENLEILVNVSREMKSIVENVGSTDVLKGKVMTALFYEPSSRTFASFIAAMQRLGGSFIPLQGMTYSSVTKGENLEDTVRTFACYSDVIVQRHPEVGSAKRSAAASPVPVINAGDGVGEHPTQALLDYFTIIEHFNKINGLTISLVGDLLNGRTIHSLVKLISLYNSVTINLVSPDILKLPEYILKKIKDRKVKIKELDRLEPVIGKSDVVYVTRVQKERFTDMNLYEKLKHFYIITPQLLKKAKKTTIVMHPLPRVGEIESAVDNDPRAVYISDQMRNGMYTRMALLSLVLQKNKF</sequence>
<comment type="function">
    <text evidence="5 7">Catalyzes the condensation of carbamoyl phosphate and aspartate to form carbamoyl aspartate and inorganic phosphate, the committed step in the de novo pyrimidine nucleotide biosynthesis pathway.</text>
</comment>
<dbReference type="Pfam" id="PF00185">
    <property type="entry name" value="OTCace"/>
    <property type="match status" value="1"/>
</dbReference>
<dbReference type="InterPro" id="IPR002082">
    <property type="entry name" value="Asp_carbamoyltransf"/>
</dbReference>
<keyword evidence="4 7" id="KW-0665">Pyrimidine biosynthesis</keyword>
<dbReference type="GO" id="GO:0016597">
    <property type="term" value="F:amino acid binding"/>
    <property type="evidence" value="ECO:0007669"/>
    <property type="project" value="InterPro"/>
</dbReference>
<dbReference type="GO" id="GO:0044205">
    <property type="term" value="P:'de novo' UMP biosynthetic process"/>
    <property type="evidence" value="ECO:0007669"/>
    <property type="project" value="UniProtKB-UniRule"/>
</dbReference>
<comment type="caution">
    <text evidence="10">The sequence shown here is derived from an EMBL/GenBank/DDBJ whole genome shotgun (WGS) entry which is preliminary data.</text>
</comment>
<feature type="binding site" evidence="7">
    <location>
        <position position="273"/>
    </location>
    <ligand>
        <name>carbamoyl phosphate</name>
        <dbReference type="ChEBI" id="CHEBI:58228"/>
    </ligand>
</feature>
<dbReference type="EMBL" id="MGAG01000013">
    <property type="protein sequence ID" value="OGK41303.1"/>
    <property type="molecule type" value="Genomic_DNA"/>
</dbReference>
<reference evidence="10 11" key="1">
    <citation type="journal article" date="2016" name="Nat. Commun.">
        <title>Thousands of microbial genomes shed light on interconnected biogeochemical processes in an aquifer system.</title>
        <authorList>
            <person name="Anantharaman K."/>
            <person name="Brown C.T."/>
            <person name="Hug L.A."/>
            <person name="Sharon I."/>
            <person name="Castelle C.J."/>
            <person name="Probst A.J."/>
            <person name="Thomas B.C."/>
            <person name="Singh A."/>
            <person name="Wilkins M.J."/>
            <person name="Karaoz U."/>
            <person name="Brodie E.L."/>
            <person name="Williams K.H."/>
            <person name="Hubbard S.S."/>
            <person name="Banfield J.F."/>
        </authorList>
    </citation>
    <scope>NUCLEOTIDE SEQUENCE [LARGE SCALE GENOMIC DNA]</scope>
</reference>
<protein>
    <recommendedName>
        <fullName evidence="7">Aspartate carbamoyltransferase</fullName>
        <ecNumber evidence="7">2.1.3.2</ecNumber>
    </recommendedName>
    <alternativeName>
        <fullName evidence="7">Aspartate transcarbamylase</fullName>
        <shortName evidence="7">ATCase</shortName>
    </alternativeName>
</protein>
<dbReference type="GO" id="GO:0004070">
    <property type="term" value="F:aspartate carbamoyltransferase activity"/>
    <property type="evidence" value="ECO:0007669"/>
    <property type="project" value="UniProtKB-UniRule"/>
</dbReference>
<dbReference type="NCBIfam" id="NF002032">
    <property type="entry name" value="PRK00856.1"/>
    <property type="match status" value="1"/>
</dbReference>
<dbReference type="HAMAP" id="MF_00001">
    <property type="entry name" value="Asp_carb_tr"/>
    <property type="match status" value="1"/>
</dbReference>
<organism evidence="10 11">
    <name type="scientific">Candidatus Roizmanbacteria bacterium RIFCSPLOWO2_01_FULL_37_12</name>
    <dbReference type="NCBI Taxonomy" id="1802056"/>
    <lineage>
        <taxon>Bacteria</taxon>
        <taxon>Candidatus Roizmaniibacteriota</taxon>
    </lineage>
</organism>
<dbReference type="PRINTS" id="PR00100">
    <property type="entry name" value="AOTCASE"/>
</dbReference>
<dbReference type="InterPro" id="IPR006132">
    <property type="entry name" value="Asp/Orn_carbamoyltranf_P-bd"/>
</dbReference>
<evidence type="ECO:0000256" key="6">
    <source>
        <dbReference type="ARBA" id="ARBA00048859"/>
    </source>
</evidence>
<dbReference type="GO" id="GO:0006520">
    <property type="term" value="P:amino acid metabolic process"/>
    <property type="evidence" value="ECO:0007669"/>
    <property type="project" value="InterPro"/>
</dbReference>
<feature type="domain" description="Aspartate/ornithine carbamoyltransferase Asp/Orn-binding" evidence="8">
    <location>
        <begin position="158"/>
        <end position="308"/>
    </location>
</feature>
<gene>
    <name evidence="7" type="primary">pyrB</name>
    <name evidence="10" type="ORF">A2954_06820</name>
</gene>
<evidence type="ECO:0000256" key="2">
    <source>
        <dbReference type="ARBA" id="ARBA00008896"/>
    </source>
</evidence>
<dbReference type="PANTHER" id="PTHR45753">
    <property type="entry name" value="ORNITHINE CARBAMOYLTRANSFERASE, MITOCHONDRIAL"/>
    <property type="match status" value="1"/>
</dbReference>
<feature type="binding site" evidence="7">
    <location>
        <position position="110"/>
    </location>
    <ligand>
        <name>carbamoyl phosphate</name>
        <dbReference type="ChEBI" id="CHEBI:58228"/>
    </ligand>
</feature>
<accession>A0A1F7ID63</accession>
<evidence type="ECO:0000256" key="4">
    <source>
        <dbReference type="ARBA" id="ARBA00022975"/>
    </source>
</evidence>
<dbReference type="EC" id="2.1.3.2" evidence="7"/>